<keyword evidence="3" id="KW-1185">Reference proteome</keyword>
<sequence precursor="true">MTAHLTARTMKFVLAITAVAALLVAAGNVSAATASLNTAKLAGCGCEPAPCVKCVPTKECCDRCITYRSHTLLRCKFKCSPTEKIVLQVTDPCCCCFINVPVCVPCCCAKEAPEVCTHCGILGRTVTEYTWCCGYKVKVIIDRCGDVTVHTYGL</sequence>
<dbReference type="AlphaFoldDB" id="D2R751"/>
<gene>
    <name evidence="2" type="ordered locus">Psta_4612</name>
</gene>
<organism evidence="2 3">
    <name type="scientific">Pirellula staleyi (strain ATCC 27377 / DSM 6068 / ICPB 4128)</name>
    <name type="common">Pirella staleyi</name>
    <dbReference type="NCBI Taxonomy" id="530564"/>
    <lineage>
        <taxon>Bacteria</taxon>
        <taxon>Pseudomonadati</taxon>
        <taxon>Planctomycetota</taxon>
        <taxon>Planctomycetia</taxon>
        <taxon>Pirellulales</taxon>
        <taxon>Pirellulaceae</taxon>
        <taxon>Pirellula</taxon>
    </lineage>
</organism>
<dbReference type="KEGG" id="psl:Psta_4612"/>
<dbReference type="HOGENOM" id="CLU_1871408_0_0_0"/>
<evidence type="ECO:0000313" key="2">
    <source>
        <dbReference type="EMBL" id="ADB19254.1"/>
    </source>
</evidence>
<proteinExistence type="predicted"/>
<feature type="signal peptide" evidence="1">
    <location>
        <begin position="1"/>
        <end position="31"/>
    </location>
</feature>
<name>D2R751_PIRSD</name>
<evidence type="ECO:0000313" key="3">
    <source>
        <dbReference type="Proteomes" id="UP000001887"/>
    </source>
</evidence>
<dbReference type="eggNOG" id="ENOG50346B3">
    <property type="taxonomic scope" value="Bacteria"/>
</dbReference>
<keyword evidence="1" id="KW-0732">Signal</keyword>
<feature type="chain" id="PRO_5003036082" evidence="1">
    <location>
        <begin position="32"/>
        <end position="154"/>
    </location>
</feature>
<dbReference type="Proteomes" id="UP000001887">
    <property type="component" value="Chromosome"/>
</dbReference>
<reference evidence="2 3" key="1">
    <citation type="journal article" date="2009" name="Stand. Genomic Sci.">
        <title>Complete genome sequence of Pirellula staleyi type strain (ATCC 27377).</title>
        <authorList>
            <person name="Clum A."/>
            <person name="Tindall B.J."/>
            <person name="Sikorski J."/>
            <person name="Ivanova N."/>
            <person name="Mavrommatis K."/>
            <person name="Lucas S."/>
            <person name="Glavina del Rio T."/>
            <person name="Nolan M."/>
            <person name="Chen F."/>
            <person name="Tice H."/>
            <person name="Pitluck S."/>
            <person name="Cheng J.F."/>
            <person name="Chertkov O."/>
            <person name="Brettin T."/>
            <person name="Han C."/>
            <person name="Detter J.C."/>
            <person name="Kuske C."/>
            <person name="Bruce D."/>
            <person name="Goodwin L."/>
            <person name="Ovchinikova G."/>
            <person name="Pati A."/>
            <person name="Mikhailova N."/>
            <person name="Chen A."/>
            <person name="Palaniappan K."/>
            <person name="Land M."/>
            <person name="Hauser L."/>
            <person name="Chang Y.J."/>
            <person name="Jeffries C.D."/>
            <person name="Chain P."/>
            <person name="Rohde M."/>
            <person name="Goker M."/>
            <person name="Bristow J."/>
            <person name="Eisen J.A."/>
            <person name="Markowitz V."/>
            <person name="Hugenholtz P."/>
            <person name="Kyrpides N.C."/>
            <person name="Klenk H.P."/>
            <person name="Lapidus A."/>
        </authorList>
    </citation>
    <scope>NUCLEOTIDE SEQUENCE [LARGE SCALE GENOMIC DNA]</scope>
    <source>
        <strain evidence="3">ATCC 27377 / DSM 6068 / ICPB 4128</strain>
    </source>
</reference>
<dbReference type="EMBL" id="CP001848">
    <property type="protein sequence ID" value="ADB19254.1"/>
    <property type="molecule type" value="Genomic_DNA"/>
</dbReference>
<accession>D2R751</accession>
<evidence type="ECO:0000256" key="1">
    <source>
        <dbReference type="SAM" id="SignalP"/>
    </source>
</evidence>
<protein>
    <submittedName>
        <fullName evidence="2">Uncharacterized protein</fullName>
    </submittedName>
</protein>